<feature type="transmembrane region" description="Helical" evidence="3">
    <location>
        <begin position="12"/>
        <end position="35"/>
    </location>
</feature>
<protein>
    <submittedName>
        <fullName evidence="4">Sortase B</fullName>
    </submittedName>
</protein>
<dbReference type="InterPro" id="IPR009835">
    <property type="entry name" value="SrtB"/>
</dbReference>
<keyword evidence="1" id="KW-0378">Hydrolase</keyword>
<dbReference type="Gene3D" id="2.40.260.10">
    <property type="entry name" value="Sortase"/>
    <property type="match status" value="1"/>
</dbReference>
<reference evidence="4 5" key="1">
    <citation type="submission" date="2019-03" db="EMBL/GenBank/DDBJ databases">
        <title>Genomic Encyclopedia of Type Strains, Phase IV (KMG-IV): sequencing the most valuable type-strain genomes for metagenomic binning, comparative biology and taxonomic classification.</title>
        <authorList>
            <person name="Goeker M."/>
        </authorList>
    </citation>
    <scope>NUCLEOTIDE SEQUENCE [LARGE SCALE GENOMIC DNA]</scope>
    <source>
        <strain evidence="4 5">DSM 28559</strain>
    </source>
</reference>
<name>A0A4R2LF16_9FIRM</name>
<evidence type="ECO:0000313" key="4">
    <source>
        <dbReference type="EMBL" id="TCO84446.1"/>
    </source>
</evidence>
<dbReference type="CDD" id="cd05826">
    <property type="entry name" value="Sortase_B"/>
    <property type="match status" value="1"/>
</dbReference>
<proteinExistence type="predicted"/>
<dbReference type="OrthoDB" id="9806013at2"/>
<keyword evidence="3" id="KW-0472">Membrane</keyword>
<comment type="caution">
    <text evidence="4">The sequence shown here is derived from an EMBL/GenBank/DDBJ whole genome shotgun (WGS) entry which is preliminary data.</text>
</comment>
<dbReference type="SUPFAM" id="SSF63817">
    <property type="entry name" value="Sortase"/>
    <property type="match status" value="1"/>
</dbReference>
<dbReference type="InterPro" id="IPR023365">
    <property type="entry name" value="Sortase_dom-sf"/>
</dbReference>
<evidence type="ECO:0000313" key="5">
    <source>
        <dbReference type="Proteomes" id="UP000295711"/>
    </source>
</evidence>
<dbReference type="Proteomes" id="UP000295711">
    <property type="component" value="Unassembled WGS sequence"/>
</dbReference>
<keyword evidence="3" id="KW-0812">Transmembrane</keyword>
<dbReference type="NCBIfam" id="TIGR03064">
    <property type="entry name" value="sortase_srtB"/>
    <property type="match status" value="1"/>
</dbReference>
<dbReference type="EMBL" id="SLXA01000007">
    <property type="protein sequence ID" value="TCO84446.1"/>
    <property type="molecule type" value="Genomic_DNA"/>
</dbReference>
<sequence length="255" mass="28203">MERAALLARAGNRALSVIVGIFILVMLMYGGYSLWDTAMLYQGAFVSNDLLKYKPSPENADGPTLAELAALNPDVRGWLTIDDTHIDYPVVQGKTDMDYINKNVYGEFALSGSIFMDSRNAADFSDSYCLLYGHHMDNGAMFGDVVEFVNKDYFDDHRTGTLYLTDGSVYAIELFACMEIDAFDSVVYQPTAQEEGNVQPLLDYIREGAVQYRELGVAKTDQIIGLSTCAEALTNGRVVVFGWMKRAEKVQEGGA</sequence>
<feature type="active site" description="Acyl-thioester intermediate" evidence="2">
    <location>
        <position position="229"/>
    </location>
</feature>
<keyword evidence="5" id="KW-1185">Reference proteome</keyword>
<evidence type="ECO:0000256" key="2">
    <source>
        <dbReference type="PIRSR" id="PIRSR605754-1"/>
    </source>
</evidence>
<dbReference type="AlphaFoldDB" id="A0A4R2LF16"/>
<feature type="active site" description="Proton donor/acceptor" evidence="2">
    <location>
        <position position="134"/>
    </location>
</feature>
<organism evidence="4 5">
    <name type="scientific">Frisingicoccus caecimuris</name>
    <dbReference type="NCBI Taxonomy" id="1796636"/>
    <lineage>
        <taxon>Bacteria</taxon>
        <taxon>Bacillati</taxon>
        <taxon>Bacillota</taxon>
        <taxon>Clostridia</taxon>
        <taxon>Lachnospirales</taxon>
        <taxon>Lachnospiraceae</taxon>
        <taxon>Frisingicoccus</taxon>
    </lineage>
</organism>
<evidence type="ECO:0000256" key="1">
    <source>
        <dbReference type="ARBA" id="ARBA00022801"/>
    </source>
</evidence>
<gene>
    <name evidence="4" type="ORF">EV212_10747</name>
</gene>
<dbReference type="InterPro" id="IPR005754">
    <property type="entry name" value="Sortase"/>
</dbReference>
<evidence type="ECO:0000256" key="3">
    <source>
        <dbReference type="SAM" id="Phobius"/>
    </source>
</evidence>
<dbReference type="GO" id="GO:0016787">
    <property type="term" value="F:hydrolase activity"/>
    <property type="evidence" value="ECO:0007669"/>
    <property type="project" value="UniProtKB-KW"/>
</dbReference>
<accession>A0A4R2LF16</accession>
<keyword evidence="3" id="KW-1133">Transmembrane helix</keyword>
<dbReference type="RefSeq" id="WP_132091611.1">
    <property type="nucleotide sequence ID" value="NZ_JANKAQ010000006.1"/>
</dbReference>
<dbReference type="Pfam" id="PF04203">
    <property type="entry name" value="Sortase"/>
    <property type="match status" value="1"/>
</dbReference>